<dbReference type="PANTHER" id="PTHR22943:SF248">
    <property type="entry name" value="SEVEN TM RECEPTOR"/>
    <property type="match status" value="1"/>
</dbReference>
<reference evidence="2" key="1">
    <citation type="submission" date="2022-11" db="EMBL/GenBank/DDBJ databases">
        <authorList>
            <person name="Kikuchi T."/>
        </authorList>
    </citation>
    <scope>NUCLEOTIDE SEQUENCE</scope>
    <source>
        <strain evidence="2">PS1010</strain>
    </source>
</reference>
<evidence type="ECO:0000256" key="1">
    <source>
        <dbReference type="SAM" id="Phobius"/>
    </source>
</evidence>
<proteinExistence type="predicted"/>
<protein>
    <recommendedName>
        <fullName evidence="4">Seven TM Receptor</fullName>
    </recommendedName>
</protein>
<dbReference type="PANTHER" id="PTHR22943">
    <property type="entry name" value="7-TRANSMEMBRANE DOMAIN RECEPTOR C.ELEGANS"/>
    <property type="match status" value="1"/>
</dbReference>
<accession>A0A9P1J0C1</accession>
<dbReference type="OrthoDB" id="2101615at2759"/>
<dbReference type="GO" id="GO:0038022">
    <property type="term" value="F:G protein-coupled olfactory receptor activity"/>
    <property type="evidence" value="ECO:0007669"/>
    <property type="project" value="TreeGrafter"/>
</dbReference>
<keyword evidence="1" id="KW-0812">Transmembrane</keyword>
<dbReference type="Proteomes" id="UP001152747">
    <property type="component" value="Unassembled WGS sequence"/>
</dbReference>
<keyword evidence="1" id="KW-0472">Membrane</keyword>
<feature type="transmembrane region" description="Helical" evidence="1">
    <location>
        <begin position="198"/>
        <end position="222"/>
    </location>
</feature>
<feature type="transmembrane region" description="Helical" evidence="1">
    <location>
        <begin position="132"/>
        <end position="154"/>
    </location>
</feature>
<dbReference type="EMBL" id="CANHGI010000005">
    <property type="protein sequence ID" value="CAI5453449.1"/>
    <property type="molecule type" value="Genomic_DNA"/>
</dbReference>
<feature type="transmembrane region" description="Helical" evidence="1">
    <location>
        <begin position="249"/>
        <end position="279"/>
    </location>
</feature>
<evidence type="ECO:0008006" key="4">
    <source>
        <dbReference type="Google" id="ProtNLM"/>
    </source>
</evidence>
<dbReference type="InterPro" id="IPR019428">
    <property type="entry name" value="7TM_GPCR_serpentine_rcpt_Str"/>
</dbReference>
<keyword evidence="3" id="KW-1185">Reference proteome</keyword>
<dbReference type="GO" id="GO:0042048">
    <property type="term" value="P:olfactory behavior"/>
    <property type="evidence" value="ECO:0007669"/>
    <property type="project" value="TreeGrafter"/>
</dbReference>
<dbReference type="GO" id="GO:0005886">
    <property type="term" value="C:plasma membrane"/>
    <property type="evidence" value="ECO:0007669"/>
    <property type="project" value="TreeGrafter"/>
</dbReference>
<comment type="caution">
    <text evidence="2">The sequence shown here is derived from an EMBL/GenBank/DDBJ whole genome shotgun (WGS) entry which is preliminary data.</text>
</comment>
<evidence type="ECO:0000313" key="2">
    <source>
        <dbReference type="EMBL" id="CAI5453449.1"/>
    </source>
</evidence>
<feature type="transmembrane region" description="Helical" evidence="1">
    <location>
        <begin position="285"/>
        <end position="307"/>
    </location>
</feature>
<evidence type="ECO:0000313" key="3">
    <source>
        <dbReference type="Proteomes" id="UP001152747"/>
    </source>
</evidence>
<organism evidence="2 3">
    <name type="scientific">Caenorhabditis angaria</name>
    <dbReference type="NCBI Taxonomy" id="860376"/>
    <lineage>
        <taxon>Eukaryota</taxon>
        <taxon>Metazoa</taxon>
        <taxon>Ecdysozoa</taxon>
        <taxon>Nematoda</taxon>
        <taxon>Chromadorea</taxon>
        <taxon>Rhabditida</taxon>
        <taxon>Rhabditina</taxon>
        <taxon>Rhabditomorpha</taxon>
        <taxon>Rhabditoidea</taxon>
        <taxon>Rhabditidae</taxon>
        <taxon>Peloderinae</taxon>
        <taxon>Caenorhabditis</taxon>
    </lineage>
</organism>
<dbReference type="AlphaFoldDB" id="A0A9P1J0C1"/>
<feature type="transmembrane region" description="Helical" evidence="1">
    <location>
        <begin position="89"/>
        <end position="112"/>
    </location>
</feature>
<feature type="transmembrane region" description="Helical" evidence="1">
    <location>
        <begin position="42"/>
        <end position="61"/>
    </location>
</feature>
<name>A0A9P1J0C1_9PELO</name>
<keyword evidence="1" id="KW-1133">Transmembrane helix</keyword>
<sequence>MKWANIIGALQETAVITSISANILLIFIVYKKSPQQIGSYKYLMIYIAIFEMLYSIIDVILEPVVLSQPAIFLVVVNLETTVCDREACIYLICGWVAFFGSFMALFIVQFIYRYLVVSGSILLKSFNDWRLVLWMCGPPLCGLSWAFMTFAYFYPDNQIDNAIRNVLLEDFDWKVENVTYMGPYLYRTMVDDKYPYRTTLICMLIMLTEMVLSILTIVIFAIKCSFKIQNYVKTTKNLSKKSNGLQYQLFYALVIQTLIPVILLHLPVSILFVLTILSIDLGRASSLVGLTIAFFPALDPFPVILIVKHYRFAMMNVVTTPVVNFIRKRLDHPV</sequence>
<feature type="transmembrane region" description="Helical" evidence="1">
    <location>
        <begin position="6"/>
        <end position="30"/>
    </location>
</feature>
<dbReference type="Pfam" id="PF10326">
    <property type="entry name" value="7TM_GPCR_Str"/>
    <property type="match status" value="1"/>
</dbReference>
<dbReference type="SUPFAM" id="SSF81321">
    <property type="entry name" value="Family A G protein-coupled receptor-like"/>
    <property type="match status" value="1"/>
</dbReference>
<gene>
    <name evidence="2" type="ORF">CAMP_LOCUS16086</name>
</gene>